<dbReference type="AlphaFoldDB" id="A0A0F9JDT8"/>
<name>A0A0F9JDT8_9ZZZZ</name>
<evidence type="ECO:0000313" key="1">
    <source>
        <dbReference type="EMBL" id="KKL97192.1"/>
    </source>
</evidence>
<gene>
    <name evidence="1" type="ORF">LCGC14_1836970</name>
</gene>
<dbReference type="EMBL" id="LAZR01018226">
    <property type="protein sequence ID" value="KKL97192.1"/>
    <property type="molecule type" value="Genomic_DNA"/>
</dbReference>
<accession>A0A0F9JDT8</accession>
<comment type="caution">
    <text evidence="1">The sequence shown here is derived from an EMBL/GenBank/DDBJ whole genome shotgun (WGS) entry which is preliminary data.</text>
</comment>
<proteinExistence type="predicted"/>
<protein>
    <submittedName>
        <fullName evidence="1">Uncharacterized protein</fullName>
    </submittedName>
</protein>
<reference evidence="1" key="1">
    <citation type="journal article" date="2015" name="Nature">
        <title>Complex archaea that bridge the gap between prokaryotes and eukaryotes.</title>
        <authorList>
            <person name="Spang A."/>
            <person name="Saw J.H."/>
            <person name="Jorgensen S.L."/>
            <person name="Zaremba-Niedzwiedzka K."/>
            <person name="Martijn J."/>
            <person name="Lind A.E."/>
            <person name="van Eijk R."/>
            <person name="Schleper C."/>
            <person name="Guy L."/>
            <person name="Ettema T.J."/>
        </authorList>
    </citation>
    <scope>NUCLEOTIDE SEQUENCE</scope>
</reference>
<organism evidence="1">
    <name type="scientific">marine sediment metagenome</name>
    <dbReference type="NCBI Taxonomy" id="412755"/>
    <lineage>
        <taxon>unclassified sequences</taxon>
        <taxon>metagenomes</taxon>
        <taxon>ecological metagenomes</taxon>
    </lineage>
</organism>
<sequence length="75" mass="8404">MPQFNVRCSLCGECGSERRMNLEDGICYYCREEESTPCQTCGSYDASTLGTLGNLSWKRCHSCGMDFYVTIKVPA</sequence>